<organism evidence="1 2">
    <name type="scientific">Aspergillus leporis</name>
    <dbReference type="NCBI Taxonomy" id="41062"/>
    <lineage>
        <taxon>Eukaryota</taxon>
        <taxon>Fungi</taxon>
        <taxon>Dikarya</taxon>
        <taxon>Ascomycota</taxon>
        <taxon>Pezizomycotina</taxon>
        <taxon>Eurotiomycetes</taxon>
        <taxon>Eurotiomycetidae</taxon>
        <taxon>Eurotiales</taxon>
        <taxon>Aspergillaceae</taxon>
        <taxon>Aspergillus</taxon>
        <taxon>Aspergillus subgen. Circumdati</taxon>
    </lineage>
</organism>
<reference evidence="1 2" key="1">
    <citation type="submission" date="2019-04" db="EMBL/GenBank/DDBJ databases">
        <title>Friends and foes A comparative genomics study of 23 Aspergillus species from section Flavi.</title>
        <authorList>
            <consortium name="DOE Joint Genome Institute"/>
            <person name="Kjaerbolling I."/>
            <person name="Vesth T."/>
            <person name="Frisvad J.C."/>
            <person name="Nybo J.L."/>
            <person name="Theobald S."/>
            <person name="Kildgaard S."/>
            <person name="Isbrandt T."/>
            <person name="Kuo A."/>
            <person name="Sato A."/>
            <person name="Lyhne E.K."/>
            <person name="Kogle M.E."/>
            <person name="Wiebenga A."/>
            <person name="Kun R.S."/>
            <person name="Lubbers R.J."/>
            <person name="Makela M.R."/>
            <person name="Barry K."/>
            <person name="Chovatia M."/>
            <person name="Clum A."/>
            <person name="Daum C."/>
            <person name="Haridas S."/>
            <person name="He G."/>
            <person name="LaButti K."/>
            <person name="Lipzen A."/>
            <person name="Mondo S."/>
            <person name="Riley R."/>
            <person name="Salamov A."/>
            <person name="Simmons B.A."/>
            <person name="Magnuson J.K."/>
            <person name="Henrissat B."/>
            <person name="Mortensen U.H."/>
            <person name="Larsen T.O."/>
            <person name="Devries R.P."/>
            <person name="Grigoriev I.V."/>
            <person name="Machida M."/>
            <person name="Baker S.E."/>
            <person name="Andersen M.R."/>
        </authorList>
    </citation>
    <scope>NUCLEOTIDE SEQUENCE [LARGE SCALE GENOMIC DNA]</scope>
    <source>
        <strain evidence="1 2">CBS 151.66</strain>
    </source>
</reference>
<evidence type="ECO:0000313" key="1">
    <source>
        <dbReference type="EMBL" id="KAB8075539.1"/>
    </source>
</evidence>
<keyword evidence="2" id="KW-1185">Reference proteome</keyword>
<proteinExistence type="predicted"/>
<dbReference type="EMBL" id="ML732193">
    <property type="protein sequence ID" value="KAB8075539.1"/>
    <property type="molecule type" value="Genomic_DNA"/>
</dbReference>
<protein>
    <submittedName>
        <fullName evidence="1">Uncharacterized protein</fullName>
    </submittedName>
</protein>
<sequence>MREMTYDSLSCYRSSSRLDERWSLLGMAIRCCTCICPGMASENNERSGLVILPKSTEYPQAKAGRGGRHGQRKTCSSPLTIPSPFLSRKQNGNHRLLPRTSHGCLGRAGNDQAAQSASSILGYWTQLPKRVQQLVVSAYYPAMSLGVLFLQKLLDACLKVV</sequence>
<accession>A0A5N5X4F3</accession>
<dbReference type="Proteomes" id="UP000326565">
    <property type="component" value="Unassembled WGS sequence"/>
</dbReference>
<evidence type="ECO:0000313" key="2">
    <source>
        <dbReference type="Proteomes" id="UP000326565"/>
    </source>
</evidence>
<dbReference type="AlphaFoldDB" id="A0A5N5X4F3"/>
<name>A0A5N5X4F3_9EURO</name>
<gene>
    <name evidence="1" type="ORF">BDV29DRAFT_171887</name>
</gene>